<feature type="non-terminal residue" evidence="2">
    <location>
        <position position="37"/>
    </location>
</feature>
<feature type="domain" description="Ig-like" evidence="1">
    <location>
        <begin position="1"/>
        <end position="37"/>
    </location>
</feature>
<reference evidence="4" key="3">
    <citation type="submission" date="2020-12" db="UniProtKB">
        <authorList>
            <consortium name="WormBaseParasite"/>
        </authorList>
    </citation>
    <scope>IDENTIFICATION</scope>
</reference>
<evidence type="ECO:0000259" key="1">
    <source>
        <dbReference type="PROSITE" id="PS50835"/>
    </source>
</evidence>
<dbReference type="AlphaFoldDB" id="A0A090L2L1"/>
<dbReference type="CTD" id="36374048"/>
<dbReference type="InterPro" id="IPR036179">
    <property type="entry name" value="Ig-like_dom_sf"/>
</dbReference>
<dbReference type="GeneID" id="36374048"/>
<dbReference type="InterPro" id="IPR007110">
    <property type="entry name" value="Ig-like_dom"/>
</dbReference>
<keyword evidence="3" id="KW-1185">Reference proteome</keyword>
<reference evidence="3" key="1">
    <citation type="submission" date="2014-09" db="EMBL/GenBank/DDBJ databases">
        <authorList>
            <person name="Martin A.A."/>
        </authorList>
    </citation>
    <scope>NUCLEOTIDE SEQUENCE</scope>
    <source>
        <strain evidence="3">ED321</strain>
    </source>
</reference>
<dbReference type="PROSITE" id="PS50835">
    <property type="entry name" value="IG_LIKE"/>
    <property type="match status" value="1"/>
</dbReference>
<evidence type="ECO:0000313" key="2">
    <source>
        <dbReference type="EMBL" id="CEF61679.1"/>
    </source>
</evidence>
<dbReference type="Gene3D" id="2.60.40.10">
    <property type="entry name" value="Immunoglobulins"/>
    <property type="match status" value="1"/>
</dbReference>
<name>A0A090L2L1_STRRB</name>
<dbReference type="RefSeq" id="XP_024500886.1">
    <property type="nucleotide sequence ID" value="XM_024646738.1"/>
</dbReference>
<dbReference type="EMBL" id="LN609456">
    <property type="protein sequence ID" value="CEF61679.1"/>
    <property type="molecule type" value="Genomic_DNA"/>
</dbReference>
<evidence type="ECO:0000313" key="5">
    <source>
        <dbReference type="WormBase" id="SRAE_0000079300"/>
    </source>
</evidence>
<reference evidence="2" key="2">
    <citation type="submission" date="2014-09" db="EMBL/GenBank/DDBJ databases">
        <authorList>
            <person name="Aslett A.Martin."/>
        </authorList>
    </citation>
    <scope>NUCLEOTIDE SEQUENCE</scope>
    <source>
        <strain evidence="2">ED321 Heterogonic</strain>
    </source>
</reference>
<dbReference type="SUPFAM" id="SSF48726">
    <property type="entry name" value="Immunoglobulin"/>
    <property type="match status" value="1"/>
</dbReference>
<protein>
    <submittedName>
        <fullName evidence="2 4">Immunoglobulin-like domain and Immunoglobulin-like fold domain-containing protein</fullName>
    </submittedName>
</protein>
<evidence type="ECO:0000313" key="4">
    <source>
        <dbReference type="WBParaSite" id="SRAE_0000079300.1"/>
    </source>
</evidence>
<organism evidence="2">
    <name type="scientific">Strongyloides ratti</name>
    <name type="common">Parasitic roundworm</name>
    <dbReference type="NCBI Taxonomy" id="34506"/>
    <lineage>
        <taxon>Eukaryota</taxon>
        <taxon>Metazoa</taxon>
        <taxon>Ecdysozoa</taxon>
        <taxon>Nematoda</taxon>
        <taxon>Chromadorea</taxon>
        <taxon>Rhabditida</taxon>
        <taxon>Tylenchina</taxon>
        <taxon>Panagrolaimomorpha</taxon>
        <taxon>Strongyloidoidea</taxon>
        <taxon>Strongyloididae</taxon>
        <taxon>Strongyloides</taxon>
    </lineage>
</organism>
<dbReference type="WBParaSite" id="SRAE_0000079300.1">
    <property type="protein sequence ID" value="SRAE_0000079300.1"/>
    <property type="gene ID" value="WBGene00256552"/>
</dbReference>
<dbReference type="Proteomes" id="UP000035682">
    <property type="component" value="Unplaced"/>
</dbReference>
<gene>
    <name evidence="2 4 5" type="ORF">SRAE_0000079300</name>
</gene>
<dbReference type="WormBase" id="SRAE_0000079300">
    <property type="protein sequence ID" value="SRP03734"/>
    <property type="gene ID" value="WBGene00256552"/>
</dbReference>
<evidence type="ECO:0000313" key="3">
    <source>
        <dbReference type="Proteomes" id="UP000035682"/>
    </source>
</evidence>
<dbReference type="InterPro" id="IPR013783">
    <property type="entry name" value="Ig-like_fold"/>
</dbReference>
<sequence>MAEFYCETHGKPKPRIYWRKSGDKQIIHEGSNFTIKN</sequence>
<accession>A0A090L2L1</accession>
<dbReference type="OrthoDB" id="6413693at2759"/>
<proteinExistence type="predicted"/>